<name>A0AC60P5D9_IXOPE</name>
<gene>
    <name evidence="1" type="ORF">HPB47_008225</name>
</gene>
<dbReference type="Proteomes" id="UP000805193">
    <property type="component" value="Unassembled WGS sequence"/>
</dbReference>
<dbReference type="EMBL" id="JABSTQ010011163">
    <property type="protein sequence ID" value="KAG0414618.1"/>
    <property type="molecule type" value="Genomic_DNA"/>
</dbReference>
<accession>A0AC60P5D9</accession>
<reference evidence="1 2" key="1">
    <citation type="journal article" date="2020" name="Cell">
        <title>Large-Scale Comparative Analyses of Tick Genomes Elucidate Their Genetic Diversity and Vector Capacities.</title>
        <authorList>
            <consortium name="Tick Genome and Microbiome Consortium (TIGMIC)"/>
            <person name="Jia N."/>
            <person name="Wang J."/>
            <person name="Shi W."/>
            <person name="Du L."/>
            <person name="Sun Y."/>
            <person name="Zhan W."/>
            <person name="Jiang J.F."/>
            <person name="Wang Q."/>
            <person name="Zhang B."/>
            <person name="Ji P."/>
            <person name="Bell-Sakyi L."/>
            <person name="Cui X.M."/>
            <person name="Yuan T.T."/>
            <person name="Jiang B.G."/>
            <person name="Yang W.F."/>
            <person name="Lam T.T."/>
            <person name="Chang Q.C."/>
            <person name="Ding S.J."/>
            <person name="Wang X.J."/>
            <person name="Zhu J.G."/>
            <person name="Ruan X.D."/>
            <person name="Zhao L."/>
            <person name="Wei J.T."/>
            <person name="Ye R.Z."/>
            <person name="Que T.C."/>
            <person name="Du C.H."/>
            <person name="Zhou Y.H."/>
            <person name="Cheng J.X."/>
            <person name="Dai P.F."/>
            <person name="Guo W.B."/>
            <person name="Han X.H."/>
            <person name="Huang E.J."/>
            <person name="Li L.F."/>
            <person name="Wei W."/>
            <person name="Gao Y.C."/>
            <person name="Liu J.Z."/>
            <person name="Shao H.Z."/>
            <person name="Wang X."/>
            <person name="Wang C.C."/>
            <person name="Yang T.C."/>
            <person name="Huo Q.B."/>
            <person name="Li W."/>
            <person name="Chen H.Y."/>
            <person name="Chen S.E."/>
            <person name="Zhou L.G."/>
            <person name="Ni X.B."/>
            <person name="Tian J.H."/>
            <person name="Sheng Y."/>
            <person name="Liu T."/>
            <person name="Pan Y.S."/>
            <person name="Xia L.Y."/>
            <person name="Li J."/>
            <person name="Zhao F."/>
            <person name="Cao W.C."/>
        </authorList>
    </citation>
    <scope>NUCLEOTIDE SEQUENCE [LARGE SCALE GENOMIC DNA]</scope>
    <source>
        <strain evidence="1">Iper-2018</strain>
    </source>
</reference>
<evidence type="ECO:0000313" key="1">
    <source>
        <dbReference type="EMBL" id="KAG0414618.1"/>
    </source>
</evidence>
<sequence length="302" mass="32241">MAPPPRLCTVLHGTSKVISFLVGTSSARRQALLLHRLGPEGRRIFDALPQPTPSPLAATAAGKAGKSSKPDRPDPYDASLLTLTRHFAARCNVRVERKRFRECRQLCGEPAADFALTLQELSADCNIAAQADENMCDQLLLEGDTLTFHRAVEIAQLREQSARESELLQTLSVASRRKLHGDGSQPDGTVEGAVILTAAHADRPSRNSGSVVPHSGSNGPAACGNCGTSTCDLSRCPARVVVPASDADAAVIISESVDAPVTTEGEVQLESMKWCRTRMQRASLAFFPSTPTSVQESTLTSE</sequence>
<protein>
    <submittedName>
        <fullName evidence="1">Uncharacterized protein</fullName>
    </submittedName>
</protein>
<proteinExistence type="predicted"/>
<comment type="caution">
    <text evidence="1">The sequence shown here is derived from an EMBL/GenBank/DDBJ whole genome shotgun (WGS) entry which is preliminary data.</text>
</comment>
<evidence type="ECO:0000313" key="2">
    <source>
        <dbReference type="Proteomes" id="UP000805193"/>
    </source>
</evidence>
<keyword evidence="2" id="KW-1185">Reference proteome</keyword>
<organism evidence="1 2">
    <name type="scientific">Ixodes persulcatus</name>
    <name type="common">Taiga tick</name>
    <dbReference type="NCBI Taxonomy" id="34615"/>
    <lineage>
        <taxon>Eukaryota</taxon>
        <taxon>Metazoa</taxon>
        <taxon>Ecdysozoa</taxon>
        <taxon>Arthropoda</taxon>
        <taxon>Chelicerata</taxon>
        <taxon>Arachnida</taxon>
        <taxon>Acari</taxon>
        <taxon>Parasitiformes</taxon>
        <taxon>Ixodida</taxon>
        <taxon>Ixodoidea</taxon>
        <taxon>Ixodidae</taxon>
        <taxon>Ixodinae</taxon>
        <taxon>Ixodes</taxon>
    </lineage>
</organism>